<evidence type="ECO:0000259" key="6">
    <source>
        <dbReference type="PROSITE" id="PS51669"/>
    </source>
</evidence>
<gene>
    <name evidence="7" type="ORF">ABC977_14005</name>
</gene>
<keyword evidence="5" id="KW-0411">Iron-sulfur</keyword>
<dbReference type="Pfam" id="PF04879">
    <property type="entry name" value="Molybdop_Fe4S4"/>
    <property type="match status" value="1"/>
</dbReference>
<dbReference type="Gene3D" id="3.40.228.10">
    <property type="entry name" value="Dimethylsulfoxide Reductase, domain 2"/>
    <property type="match status" value="1"/>
</dbReference>
<sequence>MSREALTTCPLCEACCGLRLTVEGGRVTRIRGDREDPMSRGFLCPKGAALAEFQEDPNRLRTPVQRTATGWQPLAWDAALDLAARRLRAVQDDHGRDAVALYRGNPNAHNLGLLLYGAGLVRTLGTRNLYSPTSMDQLPNMLVALRLYGHQVLMPVPDLDRTGYLLMLGANPAVSNGSVMTAPGVMQRLRAIQERGGRIVVVDPRRTETARIADRHLFIRPGRDPLLLAAMLHRIFAQGLERPGRLGAFTDGLDRVRAAVVPFSPQRVAATIGIPAATIEALVEELLAAEAAIVYGRLGTCVQAHGTTTQWLIQLLNLVTGHLDRPGGMLFTSPLIDPLGRLRLAGAGTLGQWTSRVRGLPEFCGELPVAALIDELETPGPGQIRALLTIAGNPVLAMPGGPRLAEALERLDFMVSVDPYINETTRHADLILPPVSPFEREHFDLVFNFLAIRNVAKWSPPVLTPPAGALTDWQILAGLHQRLARSPVERAVAALLRRLGPERLVALGLRVEALGRRAHRDGPLTMRRLQAHPHGLDLGPLESRLPERLRTPNGRIQAAPPDFVAALERLAIEPERPTNPEFALELIGRRDLRSNNSWMHNLPRLMTGAERCTLLVNPDDARRYSLTDGMRARLRSKSGALEVPIRVSDAMMPGVVSLPHGWGHDLEGAALTVAGARPGVNVNGLIDPNWVDPVSGTSVLNGTPVTLEPIDA</sequence>
<dbReference type="PANTHER" id="PTHR43105">
    <property type="entry name" value="RESPIRATORY NITRATE REDUCTASE"/>
    <property type="match status" value="1"/>
</dbReference>
<evidence type="ECO:0000256" key="4">
    <source>
        <dbReference type="ARBA" id="ARBA00023004"/>
    </source>
</evidence>
<dbReference type="PANTHER" id="PTHR43105:SF9">
    <property type="entry name" value="NADPH-FE(3+) OXIDOREDUCTASE SUBUNIT ALPHA"/>
    <property type="match status" value="1"/>
</dbReference>
<dbReference type="EMBL" id="JBDKXB010000023">
    <property type="protein sequence ID" value="MEY6433516.1"/>
    <property type="molecule type" value="Genomic_DNA"/>
</dbReference>
<dbReference type="SUPFAM" id="SSF53706">
    <property type="entry name" value="Formate dehydrogenase/DMSO reductase, domains 1-3"/>
    <property type="match status" value="1"/>
</dbReference>
<dbReference type="Gene3D" id="2.40.40.20">
    <property type="match status" value="1"/>
</dbReference>
<evidence type="ECO:0000313" key="8">
    <source>
        <dbReference type="Proteomes" id="UP001564408"/>
    </source>
</evidence>
<reference evidence="7 8" key="1">
    <citation type="submission" date="2024-05" db="EMBL/GenBank/DDBJ databases">
        <title>Genome Sequence and Characterization of the New Strain Purple Sulfur Bacterium of Genus Thioalkalicoccus.</title>
        <authorList>
            <person name="Bryantseva I.A."/>
            <person name="Kyndt J.A."/>
            <person name="Imhoff J.F."/>
        </authorList>
    </citation>
    <scope>NUCLEOTIDE SEQUENCE [LARGE SCALE GENOMIC DNA]</scope>
    <source>
        <strain evidence="7 8">Um2</strain>
    </source>
</reference>
<evidence type="ECO:0000256" key="3">
    <source>
        <dbReference type="ARBA" id="ARBA00023002"/>
    </source>
</evidence>
<comment type="caution">
    <text evidence="7">The sequence shown here is derived from an EMBL/GenBank/DDBJ whole genome shotgun (WGS) entry which is preliminary data.</text>
</comment>
<evidence type="ECO:0000256" key="1">
    <source>
        <dbReference type="ARBA" id="ARBA00022485"/>
    </source>
</evidence>
<dbReference type="Pfam" id="PF00384">
    <property type="entry name" value="Molybdopterin"/>
    <property type="match status" value="1"/>
</dbReference>
<dbReference type="PROSITE" id="PS51669">
    <property type="entry name" value="4FE4S_MOW_BIS_MGD"/>
    <property type="match status" value="1"/>
</dbReference>
<dbReference type="InterPro" id="IPR006657">
    <property type="entry name" value="MoPterin_dinucl-bd_dom"/>
</dbReference>
<dbReference type="RefSeq" id="WP_369667902.1">
    <property type="nucleotide sequence ID" value="NZ_JBDKXB010000023.1"/>
</dbReference>
<keyword evidence="4" id="KW-0408">Iron</keyword>
<proteinExistence type="predicted"/>
<evidence type="ECO:0000256" key="5">
    <source>
        <dbReference type="ARBA" id="ARBA00023014"/>
    </source>
</evidence>
<dbReference type="InterPro" id="IPR006656">
    <property type="entry name" value="Mopterin_OxRdtase"/>
</dbReference>
<feature type="domain" description="4Fe-4S Mo/W bis-MGD-type" evidence="6">
    <location>
        <begin position="2"/>
        <end position="58"/>
    </location>
</feature>
<dbReference type="Gene3D" id="3.40.50.740">
    <property type="match status" value="1"/>
</dbReference>
<dbReference type="Pfam" id="PF01568">
    <property type="entry name" value="Molydop_binding"/>
    <property type="match status" value="1"/>
</dbReference>
<keyword evidence="8" id="KW-1185">Reference proteome</keyword>
<keyword evidence="1" id="KW-0004">4Fe-4S</keyword>
<dbReference type="SMART" id="SM00926">
    <property type="entry name" value="Molybdop_Fe4S4"/>
    <property type="match status" value="1"/>
</dbReference>
<dbReference type="Proteomes" id="UP001564408">
    <property type="component" value="Unassembled WGS sequence"/>
</dbReference>
<evidence type="ECO:0000256" key="2">
    <source>
        <dbReference type="ARBA" id="ARBA00022723"/>
    </source>
</evidence>
<dbReference type="SUPFAM" id="SSF50692">
    <property type="entry name" value="ADC-like"/>
    <property type="match status" value="1"/>
</dbReference>
<dbReference type="Gene3D" id="2.20.25.90">
    <property type="entry name" value="ADC-like domains"/>
    <property type="match status" value="1"/>
</dbReference>
<evidence type="ECO:0000313" key="7">
    <source>
        <dbReference type="EMBL" id="MEY6433516.1"/>
    </source>
</evidence>
<dbReference type="InterPro" id="IPR009010">
    <property type="entry name" value="Asp_de-COase-like_dom_sf"/>
</dbReference>
<accession>A0ABV4BG59</accession>
<protein>
    <submittedName>
        <fullName evidence="7">Molybdopterin-dependent oxidoreductase</fullName>
    </submittedName>
</protein>
<dbReference type="InterPro" id="IPR006963">
    <property type="entry name" value="Mopterin_OxRdtase_4Fe-4S_dom"/>
</dbReference>
<keyword evidence="3" id="KW-0560">Oxidoreductase</keyword>
<organism evidence="7 8">
    <name type="scientific">Thioalkalicoccus limnaeus</name>
    <dbReference type="NCBI Taxonomy" id="120681"/>
    <lineage>
        <taxon>Bacteria</taxon>
        <taxon>Pseudomonadati</taxon>
        <taxon>Pseudomonadota</taxon>
        <taxon>Gammaproteobacteria</taxon>
        <taxon>Chromatiales</taxon>
        <taxon>Chromatiaceae</taxon>
        <taxon>Thioalkalicoccus</taxon>
    </lineage>
</organism>
<name>A0ABV4BG59_9GAMM</name>
<keyword evidence="2" id="KW-0479">Metal-binding</keyword>
<dbReference type="InterPro" id="IPR050123">
    <property type="entry name" value="Prok_molybdopt-oxidoreductase"/>
</dbReference>